<keyword evidence="4" id="KW-0044">Antibiotic</keyword>
<dbReference type="EMBL" id="BMHE01000044">
    <property type="protein sequence ID" value="GGA03528.1"/>
    <property type="molecule type" value="Genomic_DNA"/>
</dbReference>
<dbReference type="RefSeq" id="WP_189018343.1">
    <property type="nucleotide sequence ID" value="NZ_BMHE01000044.1"/>
</dbReference>
<keyword evidence="8" id="KW-1185">Reference proteome</keyword>
<keyword evidence="3" id="KW-0929">Antimicrobial</keyword>
<comment type="caution">
    <text evidence="7">The sequence shown here is derived from an EMBL/GenBank/DDBJ whole genome shotgun (WGS) entry which is preliminary data.</text>
</comment>
<gene>
    <name evidence="7" type="ORF">GCM10008018_56920</name>
</gene>
<evidence type="ECO:0008006" key="9">
    <source>
        <dbReference type="Google" id="ProtNLM"/>
    </source>
</evidence>
<keyword evidence="5" id="KW-0078">Bacteriocin</keyword>
<evidence type="ECO:0000256" key="5">
    <source>
        <dbReference type="ARBA" id="ARBA00023048"/>
    </source>
</evidence>
<evidence type="ECO:0000256" key="2">
    <source>
        <dbReference type="ARBA" id="ARBA00022525"/>
    </source>
</evidence>
<evidence type="ECO:0000313" key="8">
    <source>
        <dbReference type="Proteomes" id="UP000615455"/>
    </source>
</evidence>
<comment type="subcellular location">
    <subcellularLocation>
        <location evidence="1">Secreted</location>
    </subcellularLocation>
</comment>
<feature type="transmembrane region" description="Helical" evidence="6">
    <location>
        <begin position="30"/>
        <end position="53"/>
    </location>
</feature>
<dbReference type="Pfam" id="PF09221">
    <property type="entry name" value="Bacteriocin_IId"/>
    <property type="match status" value="1"/>
</dbReference>
<evidence type="ECO:0000256" key="3">
    <source>
        <dbReference type="ARBA" id="ARBA00022529"/>
    </source>
</evidence>
<dbReference type="NCBIfam" id="TIGR03651">
    <property type="entry name" value="circ_ocin_uber"/>
    <property type="match status" value="1"/>
</dbReference>
<evidence type="ECO:0000256" key="1">
    <source>
        <dbReference type="ARBA" id="ARBA00004613"/>
    </source>
</evidence>
<evidence type="ECO:0000256" key="6">
    <source>
        <dbReference type="SAM" id="Phobius"/>
    </source>
</evidence>
<dbReference type="InterPro" id="IPR020038">
    <property type="entry name" value="Circ_bacteriocin"/>
</dbReference>
<keyword evidence="6" id="KW-0472">Membrane</keyword>
<sequence length="68" mass="7025">MLELLFADLAAYTGISTAWATVIINAINVGSTVIALAAIFASFGLSAGLILVVKQFVLKNGTKAAIAW</sequence>
<evidence type="ECO:0000256" key="4">
    <source>
        <dbReference type="ARBA" id="ARBA00023022"/>
    </source>
</evidence>
<dbReference type="Gene3D" id="1.20.225.10">
    <property type="entry name" value="Bacteriocin AS-48"/>
    <property type="match status" value="1"/>
</dbReference>
<name>A0ABQ1F9Q4_9BACL</name>
<keyword evidence="6" id="KW-0812">Transmembrane</keyword>
<organism evidence="7 8">
    <name type="scientific">Paenibacillus marchantiophytorum</name>
    <dbReference type="NCBI Taxonomy" id="1619310"/>
    <lineage>
        <taxon>Bacteria</taxon>
        <taxon>Bacillati</taxon>
        <taxon>Bacillota</taxon>
        <taxon>Bacilli</taxon>
        <taxon>Bacillales</taxon>
        <taxon>Paenibacillaceae</taxon>
        <taxon>Paenibacillus</taxon>
    </lineage>
</organism>
<evidence type="ECO:0000313" key="7">
    <source>
        <dbReference type="EMBL" id="GGA03528.1"/>
    </source>
</evidence>
<keyword evidence="6" id="KW-1133">Transmembrane helix</keyword>
<accession>A0ABQ1F9Q4</accession>
<dbReference type="InterPro" id="IPR009086">
    <property type="entry name" value="Bacteriocin_AS48"/>
</dbReference>
<keyword evidence="2" id="KW-0964">Secreted</keyword>
<proteinExistence type="predicted"/>
<dbReference type="Proteomes" id="UP000615455">
    <property type="component" value="Unassembled WGS sequence"/>
</dbReference>
<reference evidence="8" key="1">
    <citation type="journal article" date="2019" name="Int. J. Syst. Evol. Microbiol.">
        <title>The Global Catalogue of Microorganisms (GCM) 10K type strain sequencing project: providing services to taxonomists for standard genome sequencing and annotation.</title>
        <authorList>
            <consortium name="The Broad Institute Genomics Platform"/>
            <consortium name="The Broad Institute Genome Sequencing Center for Infectious Disease"/>
            <person name="Wu L."/>
            <person name="Ma J."/>
        </authorList>
    </citation>
    <scope>NUCLEOTIDE SEQUENCE [LARGE SCALE GENOMIC DNA]</scope>
    <source>
        <strain evidence="8">CGMCC 1.15043</strain>
    </source>
</reference>
<protein>
    <recommendedName>
        <fullName evidence="9">Circular bacteriocin, circularin A/uberolysin family</fullName>
    </recommendedName>
</protein>